<dbReference type="Proteomes" id="UP000265882">
    <property type="component" value="Unassembled WGS sequence"/>
</dbReference>
<dbReference type="InterPro" id="IPR005814">
    <property type="entry name" value="Aminotrans_3"/>
</dbReference>
<dbReference type="GO" id="GO:0008483">
    <property type="term" value="F:transaminase activity"/>
    <property type="evidence" value="ECO:0007669"/>
    <property type="project" value="UniProtKB-KW"/>
</dbReference>
<dbReference type="GO" id="GO:0030170">
    <property type="term" value="F:pyridoxal phosphate binding"/>
    <property type="evidence" value="ECO:0007669"/>
    <property type="project" value="InterPro"/>
</dbReference>
<keyword evidence="5" id="KW-0808">Transferase</keyword>
<evidence type="ECO:0000256" key="1">
    <source>
        <dbReference type="ARBA" id="ARBA00001933"/>
    </source>
</evidence>
<dbReference type="InterPro" id="IPR049704">
    <property type="entry name" value="Aminotrans_3_PPA_site"/>
</dbReference>
<dbReference type="EMBL" id="QZKU01000141">
    <property type="protein sequence ID" value="RJP14859.1"/>
    <property type="molecule type" value="Genomic_DNA"/>
</dbReference>
<dbReference type="InterPro" id="IPR015424">
    <property type="entry name" value="PyrdxlP-dep_Trfase"/>
</dbReference>
<comment type="similarity">
    <text evidence="2 4">Belongs to the class-III pyridoxal-phosphate-dependent aminotransferase family.</text>
</comment>
<comment type="cofactor">
    <cofactor evidence="1">
        <name>pyridoxal 5'-phosphate</name>
        <dbReference type="ChEBI" id="CHEBI:597326"/>
    </cofactor>
</comment>
<evidence type="ECO:0000313" key="5">
    <source>
        <dbReference type="EMBL" id="RJP14859.1"/>
    </source>
</evidence>
<dbReference type="AlphaFoldDB" id="A0A3A4N561"/>
<proteinExistence type="inferred from homology"/>
<dbReference type="InterPro" id="IPR015421">
    <property type="entry name" value="PyrdxlP-dep_Trfase_major"/>
</dbReference>
<dbReference type="CDD" id="cd00610">
    <property type="entry name" value="OAT_like"/>
    <property type="match status" value="1"/>
</dbReference>
<dbReference type="InterPro" id="IPR015422">
    <property type="entry name" value="PyrdxlP-dep_Trfase_small"/>
</dbReference>
<dbReference type="PROSITE" id="PS00600">
    <property type="entry name" value="AA_TRANSFER_CLASS_3"/>
    <property type="match status" value="1"/>
</dbReference>
<dbReference type="PANTHER" id="PTHR43094">
    <property type="entry name" value="AMINOTRANSFERASE"/>
    <property type="match status" value="1"/>
</dbReference>
<evidence type="ECO:0000256" key="3">
    <source>
        <dbReference type="ARBA" id="ARBA00022898"/>
    </source>
</evidence>
<gene>
    <name evidence="5" type="ORF">C4520_20940</name>
</gene>
<organism evidence="5 6">
    <name type="scientific">Abyssobacteria bacterium (strain SURF_5)</name>
    <dbReference type="NCBI Taxonomy" id="2093360"/>
    <lineage>
        <taxon>Bacteria</taxon>
        <taxon>Pseudomonadati</taxon>
        <taxon>Candidatus Hydrogenedentota</taxon>
        <taxon>Candidatus Abyssobacteria</taxon>
    </lineage>
</organism>
<dbReference type="Gene3D" id="3.90.1150.10">
    <property type="entry name" value="Aspartate Aminotransferase, domain 1"/>
    <property type="match status" value="1"/>
</dbReference>
<dbReference type="GO" id="GO:0005829">
    <property type="term" value="C:cytosol"/>
    <property type="evidence" value="ECO:0007669"/>
    <property type="project" value="TreeGrafter"/>
</dbReference>
<dbReference type="PANTHER" id="PTHR43094:SF1">
    <property type="entry name" value="AMINOTRANSFERASE CLASS-III"/>
    <property type="match status" value="1"/>
</dbReference>
<keyword evidence="5" id="KW-0032">Aminotransferase</keyword>
<keyword evidence="3 4" id="KW-0663">Pyridoxal phosphate</keyword>
<accession>A0A3A4N561</accession>
<reference evidence="5 6" key="1">
    <citation type="journal article" date="2017" name="ISME J.">
        <title>Energy and carbon metabolisms in a deep terrestrial subsurface fluid microbial community.</title>
        <authorList>
            <person name="Momper L."/>
            <person name="Jungbluth S.P."/>
            <person name="Lee M.D."/>
            <person name="Amend J.P."/>
        </authorList>
    </citation>
    <scope>NUCLEOTIDE SEQUENCE [LARGE SCALE GENOMIC DNA]</scope>
    <source>
        <strain evidence="5">SURF_5</strain>
    </source>
</reference>
<dbReference type="NCBIfam" id="NF004718">
    <property type="entry name" value="PRK06062.1"/>
    <property type="match status" value="1"/>
</dbReference>
<evidence type="ECO:0000256" key="2">
    <source>
        <dbReference type="ARBA" id="ARBA00008954"/>
    </source>
</evidence>
<dbReference type="Pfam" id="PF00202">
    <property type="entry name" value="Aminotran_3"/>
    <property type="match status" value="1"/>
</dbReference>
<evidence type="ECO:0000313" key="6">
    <source>
        <dbReference type="Proteomes" id="UP000265882"/>
    </source>
</evidence>
<sequence length="456" mass="50012">MIDLKSIPMTKTDLDRYEVEHVFHSWSYQPAVSPKRIVSSKGVRFTDDAGRQFLDFSSCFVSHNIGHQDPRVVDALTEQAKTLCSFAPNFSTKPRAQLAKMVAEITPGDLSRTFFCLSGTEANEAAIKICHQYTGRRKIVARYGSYHGGTGTSMTLSAGDPRSWQQVPGGAERVSVPLPYCYRCMFGQKYPACDLQCVKYVDRVIEFEGGGEKVAGILFEPVTGANGIIVPPAEYFPMLRQICDRWGVLMIADEVMTGFGRTGKWFAMDHWNVVPDIMTMAKGITAAYMPLGAAVARKHIGDRFKEQFFSHGATYAGHALACATAIRVIQIYQEDGLIENAAKMGEYLLSKANELKEKHPSVGDVRGLGLFVGLELVKNKKTREPLIPVAAKIRPGSNPKVEVGKRLVELGMIAMAANPSNIVAMAPPLIVKKDEIDEGIAIMDKALEVADASAEK</sequence>
<dbReference type="Gene3D" id="3.40.640.10">
    <property type="entry name" value="Type I PLP-dependent aspartate aminotransferase-like (Major domain)"/>
    <property type="match status" value="1"/>
</dbReference>
<dbReference type="SUPFAM" id="SSF53383">
    <property type="entry name" value="PLP-dependent transferases"/>
    <property type="match status" value="1"/>
</dbReference>
<dbReference type="PIRSF" id="PIRSF000521">
    <property type="entry name" value="Transaminase_4ab_Lys_Orn"/>
    <property type="match status" value="1"/>
</dbReference>
<name>A0A3A4N561_ABYX5</name>
<evidence type="ECO:0000256" key="4">
    <source>
        <dbReference type="RuleBase" id="RU003560"/>
    </source>
</evidence>
<comment type="caution">
    <text evidence="5">The sequence shown here is derived from an EMBL/GenBank/DDBJ whole genome shotgun (WGS) entry which is preliminary data.</text>
</comment>
<protein>
    <submittedName>
        <fullName evidence="5">Aminotransferase class III-fold pyridoxal phosphate-dependent enzyme</fullName>
    </submittedName>
</protein>